<proteinExistence type="predicted"/>
<gene>
    <name evidence="2" type="ORF">ACFOMG_09365</name>
</gene>
<dbReference type="PANTHER" id="PTHR34322">
    <property type="entry name" value="TRANSPOSASE, Y1_TNP DOMAIN-CONTAINING"/>
    <property type="match status" value="1"/>
</dbReference>
<protein>
    <submittedName>
        <fullName evidence="2">Alpha-amylase family glycosyl hydrolase</fullName>
    </submittedName>
</protein>
<dbReference type="Proteomes" id="UP001595722">
    <property type="component" value="Unassembled WGS sequence"/>
</dbReference>
<organism evidence="2 3">
    <name type="scientific">Bacterioplanoides pacificum</name>
    <dbReference type="NCBI Taxonomy" id="1171596"/>
    <lineage>
        <taxon>Bacteria</taxon>
        <taxon>Pseudomonadati</taxon>
        <taxon>Pseudomonadota</taxon>
        <taxon>Gammaproteobacteria</taxon>
        <taxon>Oceanospirillales</taxon>
        <taxon>Oceanospirillaceae</taxon>
        <taxon>Bacterioplanoides</taxon>
    </lineage>
</organism>
<evidence type="ECO:0000313" key="2">
    <source>
        <dbReference type="EMBL" id="MFC3680302.1"/>
    </source>
</evidence>
<accession>A0ABV7VTW0</accession>
<evidence type="ECO:0000259" key="1">
    <source>
        <dbReference type="SMART" id="SM01321"/>
    </source>
</evidence>
<dbReference type="InterPro" id="IPR036515">
    <property type="entry name" value="Transposase_17_sf"/>
</dbReference>
<name>A0ABV7VTW0_9GAMM</name>
<comment type="caution">
    <text evidence="2">The sequence shown here is derived from an EMBL/GenBank/DDBJ whole genome shotgun (WGS) entry which is preliminary data.</text>
</comment>
<keyword evidence="2" id="KW-0378">Hydrolase</keyword>
<dbReference type="InterPro" id="IPR002686">
    <property type="entry name" value="Transposase_17"/>
</dbReference>
<dbReference type="SUPFAM" id="SSF143422">
    <property type="entry name" value="Transposase IS200-like"/>
    <property type="match status" value="1"/>
</dbReference>
<dbReference type="RefSeq" id="WP_376866223.1">
    <property type="nucleotide sequence ID" value="NZ_JBHRYB010000006.1"/>
</dbReference>
<evidence type="ECO:0000313" key="3">
    <source>
        <dbReference type="Proteomes" id="UP001595722"/>
    </source>
</evidence>
<feature type="domain" description="Transposase IS200-like" evidence="1">
    <location>
        <begin position="13"/>
        <end position="187"/>
    </location>
</feature>
<dbReference type="EMBL" id="JBHRYB010000006">
    <property type="protein sequence ID" value="MFC3680302.1"/>
    <property type="molecule type" value="Genomic_DNA"/>
</dbReference>
<keyword evidence="3" id="KW-1185">Reference proteome</keyword>
<reference evidence="3" key="1">
    <citation type="journal article" date="2019" name="Int. J. Syst. Evol. Microbiol.">
        <title>The Global Catalogue of Microorganisms (GCM) 10K type strain sequencing project: providing services to taxonomists for standard genome sequencing and annotation.</title>
        <authorList>
            <consortium name="The Broad Institute Genomics Platform"/>
            <consortium name="The Broad Institute Genome Sequencing Center for Infectious Disease"/>
            <person name="Wu L."/>
            <person name="Ma J."/>
        </authorList>
    </citation>
    <scope>NUCLEOTIDE SEQUENCE [LARGE SCALE GENOMIC DNA]</scope>
    <source>
        <strain evidence="3">KCTC 42424</strain>
    </source>
</reference>
<dbReference type="PANTHER" id="PTHR34322:SF2">
    <property type="entry name" value="TRANSPOSASE IS200-LIKE DOMAIN-CONTAINING PROTEIN"/>
    <property type="match status" value="1"/>
</dbReference>
<dbReference type="SMART" id="SM01321">
    <property type="entry name" value="Y1_Tnp"/>
    <property type="match status" value="1"/>
</dbReference>
<sequence length="331" mass="38127">MPKPRKQQVSLDATPYYHCVSRCVRRAFLCGTDHLSGQCYEHRRGWLEDKLLSLPEIFAIDIAAYAIMSNHYHVVLFIDARRAKTWSDIEVIERWHHLFKGNLFSQKFIKGEKLDHAQRARLQIYIEEWRSRLSSISWFMRVLNEAIAREANIEDGCSGRFWEGRFKSQALLDEAALAACMAYVDLNPVRANISKTPEASEYTSIKRRCDAAKKSTNPNHKAQQVETLHPFVGNPRQNIPQGIQMKLTDYLELVDWTGRILRHDKRGAISKSTENILTRLGIDDSQWLEMTECFEECFRTFAGGEQSLRAACETLNYKRPPGLSRCKSAIG</sequence>
<dbReference type="Gene3D" id="3.30.70.1290">
    <property type="entry name" value="Transposase IS200-like"/>
    <property type="match status" value="1"/>
</dbReference>
<dbReference type="GO" id="GO:0016787">
    <property type="term" value="F:hydrolase activity"/>
    <property type="evidence" value="ECO:0007669"/>
    <property type="project" value="UniProtKB-KW"/>
</dbReference>